<name>A0A5S4YH54_9BRAD</name>
<gene>
    <name evidence="1" type="ORF">FXV83_27760</name>
</gene>
<dbReference type="AlphaFoldDB" id="A0A5S4YH54"/>
<protein>
    <submittedName>
        <fullName evidence="1">Uncharacterized protein</fullName>
    </submittedName>
</protein>
<reference evidence="1 2" key="1">
    <citation type="submission" date="2019-08" db="EMBL/GenBank/DDBJ databases">
        <title>Bradyrhizobium hipponensis sp. nov., a rhizobium isolated from a Lupinus angustifolius root nodule in Tunisia.</title>
        <authorList>
            <person name="Off K."/>
            <person name="Rejili M."/>
            <person name="Mars M."/>
            <person name="Brachmann A."/>
            <person name="Marin M."/>
        </authorList>
    </citation>
    <scope>NUCLEOTIDE SEQUENCE [LARGE SCALE GENOMIC DNA]</scope>
    <source>
        <strain evidence="2">aSej3</strain>
    </source>
</reference>
<evidence type="ECO:0000313" key="1">
    <source>
        <dbReference type="EMBL" id="TYO63352.1"/>
    </source>
</evidence>
<organism evidence="1 2">
    <name type="scientific">Bradyrhizobium hipponense</name>
    <dbReference type="NCBI Taxonomy" id="2605638"/>
    <lineage>
        <taxon>Bacteria</taxon>
        <taxon>Pseudomonadati</taxon>
        <taxon>Pseudomonadota</taxon>
        <taxon>Alphaproteobacteria</taxon>
        <taxon>Hyphomicrobiales</taxon>
        <taxon>Nitrobacteraceae</taxon>
        <taxon>Bradyrhizobium</taxon>
    </lineage>
</organism>
<proteinExistence type="predicted"/>
<evidence type="ECO:0000313" key="2">
    <source>
        <dbReference type="Proteomes" id="UP000324797"/>
    </source>
</evidence>
<comment type="caution">
    <text evidence="1">The sequence shown here is derived from an EMBL/GenBank/DDBJ whole genome shotgun (WGS) entry which is preliminary data.</text>
</comment>
<accession>A0A5S4YH54</accession>
<dbReference type="EMBL" id="VSTH01000101">
    <property type="protein sequence ID" value="TYO63352.1"/>
    <property type="molecule type" value="Genomic_DNA"/>
</dbReference>
<dbReference type="Proteomes" id="UP000324797">
    <property type="component" value="Unassembled WGS sequence"/>
</dbReference>
<sequence>MEQSVLFRCPRIGMNVQHLLTGLEQIGPDTHLPVVCPACSSVDFVNASTGKLLGYRSAVMAVDG</sequence>
<keyword evidence="2" id="KW-1185">Reference proteome</keyword>